<evidence type="ECO:0000256" key="1">
    <source>
        <dbReference type="ARBA" id="ARBA00022553"/>
    </source>
</evidence>
<sequence length="128" mass="14469">MTDNHVNKKYILIAEDDNFYSSIYNQRLTEMGYEVSVASNGEQLLKLMKIRVPDLVMLDLIMPKMDGFETLQSIKEDANFKNVKVLVLSNLGQKEDVDSAMMLGAIGYIIKSNTSIQDVLMKVKESLS</sequence>
<dbReference type="PANTHER" id="PTHR44591">
    <property type="entry name" value="STRESS RESPONSE REGULATOR PROTEIN 1"/>
    <property type="match status" value="1"/>
</dbReference>
<dbReference type="GO" id="GO:0000160">
    <property type="term" value="P:phosphorelay signal transduction system"/>
    <property type="evidence" value="ECO:0007669"/>
    <property type="project" value="InterPro"/>
</dbReference>
<name>A0A2M8ELW2_UNCKA</name>
<evidence type="ECO:0000313" key="4">
    <source>
        <dbReference type="EMBL" id="PJC23723.1"/>
    </source>
</evidence>
<comment type="caution">
    <text evidence="4">The sequence shown here is derived from an EMBL/GenBank/DDBJ whole genome shotgun (WGS) entry which is preliminary data.</text>
</comment>
<dbReference type="SUPFAM" id="SSF52172">
    <property type="entry name" value="CheY-like"/>
    <property type="match status" value="1"/>
</dbReference>
<dbReference type="InterPro" id="IPR050595">
    <property type="entry name" value="Bact_response_regulator"/>
</dbReference>
<dbReference type="CDD" id="cd00156">
    <property type="entry name" value="REC"/>
    <property type="match status" value="1"/>
</dbReference>
<proteinExistence type="predicted"/>
<dbReference type="Proteomes" id="UP000229756">
    <property type="component" value="Unassembled WGS sequence"/>
</dbReference>
<gene>
    <name evidence="4" type="ORF">CO058_02060</name>
</gene>
<evidence type="ECO:0000256" key="2">
    <source>
        <dbReference type="PROSITE-ProRule" id="PRU00169"/>
    </source>
</evidence>
<dbReference type="PROSITE" id="PS50110">
    <property type="entry name" value="RESPONSE_REGULATORY"/>
    <property type="match status" value="1"/>
</dbReference>
<dbReference type="SMART" id="SM00448">
    <property type="entry name" value="REC"/>
    <property type="match status" value="1"/>
</dbReference>
<dbReference type="PANTHER" id="PTHR44591:SF3">
    <property type="entry name" value="RESPONSE REGULATORY DOMAIN-CONTAINING PROTEIN"/>
    <property type="match status" value="1"/>
</dbReference>
<reference evidence="5" key="1">
    <citation type="submission" date="2017-09" db="EMBL/GenBank/DDBJ databases">
        <title>Depth-based differentiation of microbial function through sediment-hosted aquifers and enrichment of novel symbionts in the deep terrestrial subsurface.</title>
        <authorList>
            <person name="Probst A.J."/>
            <person name="Ladd B."/>
            <person name="Jarett J.K."/>
            <person name="Geller-Mcgrath D.E."/>
            <person name="Sieber C.M.K."/>
            <person name="Emerson J.B."/>
            <person name="Anantharaman K."/>
            <person name="Thomas B.C."/>
            <person name="Malmstrom R."/>
            <person name="Stieglmeier M."/>
            <person name="Klingl A."/>
            <person name="Woyke T."/>
            <person name="Ryan C.M."/>
            <person name="Banfield J.F."/>
        </authorList>
    </citation>
    <scope>NUCLEOTIDE SEQUENCE [LARGE SCALE GENOMIC DNA]</scope>
</reference>
<protein>
    <submittedName>
        <fullName evidence="4">Response regulator</fullName>
    </submittedName>
</protein>
<evidence type="ECO:0000313" key="5">
    <source>
        <dbReference type="Proteomes" id="UP000229756"/>
    </source>
</evidence>
<dbReference type="Pfam" id="PF00072">
    <property type="entry name" value="Response_reg"/>
    <property type="match status" value="1"/>
</dbReference>
<organism evidence="4 5">
    <name type="scientific">candidate division WWE3 bacterium CG_4_9_14_0_2_um_filter_35_11</name>
    <dbReference type="NCBI Taxonomy" id="1975077"/>
    <lineage>
        <taxon>Bacteria</taxon>
        <taxon>Katanobacteria</taxon>
    </lineage>
</organism>
<feature type="modified residue" description="4-aspartylphosphate" evidence="2">
    <location>
        <position position="59"/>
    </location>
</feature>
<dbReference type="EMBL" id="PFSJ01000016">
    <property type="protein sequence ID" value="PJC23723.1"/>
    <property type="molecule type" value="Genomic_DNA"/>
</dbReference>
<evidence type="ECO:0000259" key="3">
    <source>
        <dbReference type="PROSITE" id="PS50110"/>
    </source>
</evidence>
<feature type="domain" description="Response regulatory" evidence="3">
    <location>
        <begin position="10"/>
        <end position="126"/>
    </location>
</feature>
<dbReference type="InterPro" id="IPR011006">
    <property type="entry name" value="CheY-like_superfamily"/>
</dbReference>
<accession>A0A2M8ELW2</accession>
<keyword evidence="1 2" id="KW-0597">Phosphoprotein</keyword>
<dbReference type="Gene3D" id="3.40.50.2300">
    <property type="match status" value="1"/>
</dbReference>
<dbReference type="AlphaFoldDB" id="A0A2M8ELW2"/>
<dbReference type="InterPro" id="IPR001789">
    <property type="entry name" value="Sig_transdc_resp-reg_receiver"/>
</dbReference>